<accession>A0A0R1VC96</accession>
<evidence type="ECO:0000313" key="1">
    <source>
        <dbReference type="EMBL" id="KRM03144.1"/>
    </source>
</evidence>
<organism evidence="1 2">
    <name type="scientific">Limosilactobacillus gastricus DSM 16045</name>
    <dbReference type="NCBI Taxonomy" id="1423749"/>
    <lineage>
        <taxon>Bacteria</taxon>
        <taxon>Bacillati</taxon>
        <taxon>Bacillota</taxon>
        <taxon>Bacilli</taxon>
        <taxon>Lactobacillales</taxon>
        <taxon>Lactobacillaceae</taxon>
        <taxon>Limosilactobacillus</taxon>
    </lineage>
</organism>
<proteinExistence type="predicted"/>
<dbReference type="PATRIC" id="fig|1423749.3.peg.1484"/>
<evidence type="ECO:0000313" key="2">
    <source>
        <dbReference type="Proteomes" id="UP000051739"/>
    </source>
</evidence>
<comment type="caution">
    <text evidence="1">The sequence shown here is derived from an EMBL/GenBank/DDBJ whole genome shotgun (WGS) entry which is preliminary data.</text>
</comment>
<reference evidence="1 2" key="1">
    <citation type="journal article" date="2015" name="Genome Announc.">
        <title>Expanding the biotechnology potential of lactobacilli through comparative genomics of 213 strains and associated genera.</title>
        <authorList>
            <person name="Sun Z."/>
            <person name="Harris H.M."/>
            <person name="McCann A."/>
            <person name="Guo C."/>
            <person name="Argimon S."/>
            <person name="Zhang W."/>
            <person name="Yang X."/>
            <person name="Jeffery I.B."/>
            <person name="Cooney J.C."/>
            <person name="Kagawa T.F."/>
            <person name="Liu W."/>
            <person name="Song Y."/>
            <person name="Salvetti E."/>
            <person name="Wrobel A."/>
            <person name="Rasinkangas P."/>
            <person name="Parkhill J."/>
            <person name="Rea M.C."/>
            <person name="O'Sullivan O."/>
            <person name="Ritari J."/>
            <person name="Douillard F.P."/>
            <person name="Paul Ross R."/>
            <person name="Yang R."/>
            <person name="Briner A.E."/>
            <person name="Felis G.E."/>
            <person name="de Vos W.M."/>
            <person name="Barrangou R."/>
            <person name="Klaenhammer T.R."/>
            <person name="Caufield P.W."/>
            <person name="Cui Y."/>
            <person name="Zhang H."/>
            <person name="O'Toole P.W."/>
        </authorList>
    </citation>
    <scope>NUCLEOTIDE SEQUENCE [LARGE SCALE GENOMIC DNA]</scope>
    <source>
        <strain evidence="1 2">DSM 16045</strain>
    </source>
</reference>
<dbReference type="AlphaFoldDB" id="A0A0R1VC96"/>
<protein>
    <submittedName>
        <fullName evidence="1">Uncharacterized protein</fullName>
    </submittedName>
</protein>
<gene>
    <name evidence="1" type="ORF">FC60_GL001440</name>
</gene>
<dbReference type="EMBL" id="AZFN01000005">
    <property type="protein sequence ID" value="KRM03144.1"/>
    <property type="molecule type" value="Genomic_DNA"/>
</dbReference>
<keyword evidence="2" id="KW-1185">Reference proteome</keyword>
<name>A0A0R1VC96_9LACO</name>
<sequence length="57" mass="6481">MGTSNTLTVPSFIKPVASEYQVFVAEDGVIFYVPKKNDQSEIERIARKHGAFLPYQY</sequence>
<dbReference type="Proteomes" id="UP000051739">
    <property type="component" value="Unassembled WGS sequence"/>
</dbReference>